<dbReference type="Proteomes" id="UP001165586">
    <property type="component" value="Unassembled WGS sequence"/>
</dbReference>
<gene>
    <name evidence="1" type="ORF">N1032_15120</name>
</gene>
<keyword evidence="2" id="KW-1185">Reference proteome</keyword>
<evidence type="ECO:0000313" key="1">
    <source>
        <dbReference type="EMBL" id="MCS5735075.1"/>
    </source>
</evidence>
<protein>
    <submittedName>
        <fullName evidence="1">DUF2255 family protein</fullName>
    </submittedName>
</protein>
<comment type="caution">
    <text evidence="1">The sequence shown here is derived from an EMBL/GenBank/DDBJ whole genome shotgun (WGS) entry which is preliminary data.</text>
</comment>
<dbReference type="RefSeq" id="WP_259539981.1">
    <property type="nucleotide sequence ID" value="NZ_JANLCJ010000005.1"/>
</dbReference>
<name>A0ABT2H562_9MICO</name>
<accession>A0ABT2H562</accession>
<reference evidence="1" key="1">
    <citation type="submission" date="2022-08" db="EMBL/GenBank/DDBJ databases">
        <authorList>
            <person name="Deng Y."/>
            <person name="Han X.-F."/>
            <person name="Zhang Y.-Q."/>
        </authorList>
    </citation>
    <scope>NUCLEOTIDE SEQUENCE</scope>
    <source>
        <strain evidence="1">CPCC 203386</strain>
    </source>
</reference>
<dbReference type="InterPro" id="IPR016888">
    <property type="entry name" value="UCP028498"/>
</dbReference>
<dbReference type="Pfam" id="PF10012">
    <property type="entry name" value="DUF2255"/>
    <property type="match status" value="1"/>
</dbReference>
<proteinExistence type="predicted"/>
<organism evidence="1 2">
    <name type="scientific">Herbiconiux daphne</name>
    <dbReference type="NCBI Taxonomy" id="2970914"/>
    <lineage>
        <taxon>Bacteria</taxon>
        <taxon>Bacillati</taxon>
        <taxon>Actinomycetota</taxon>
        <taxon>Actinomycetes</taxon>
        <taxon>Micrococcales</taxon>
        <taxon>Microbacteriaceae</taxon>
        <taxon>Herbiconiux</taxon>
    </lineage>
</organism>
<sequence>MTTTSSWSDVELAGIDQTDEVAVASRRVDGSLRNFVIMWAVSEHGSVYVRSAYGATNPWFVRALQTGRGVIRFGAVEREVTFELDDPADGYKIDAAYHTKYDRYGPRIVGDVVGEGVHGVTLRLIPARDH</sequence>
<dbReference type="EMBL" id="JANLCJ010000005">
    <property type="protein sequence ID" value="MCS5735075.1"/>
    <property type="molecule type" value="Genomic_DNA"/>
</dbReference>
<evidence type="ECO:0000313" key="2">
    <source>
        <dbReference type="Proteomes" id="UP001165586"/>
    </source>
</evidence>